<feature type="transmembrane region" description="Helical" evidence="8">
    <location>
        <begin position="240"/>
        <end position="261"/>
    </location>
</feature>
<name>A0A9D5HY15_9BACI</name>
<gene>
    <name evidence="9" type="ORF">AN965_07525</name>
</gene>
<dbReference type="InterPro" id="IPR000715">
    <property type="entry name" value="Glycosyl_transferase_4"/>
</dbReference>
<evidence type="ECO:0000256" key="8">
    <source>
        <dbReference type="SAM" id="Phobius"/>
    </source>
</evidence>
<dbReference type="GO" id="GO:0005886">
    <property type="term" value="C:plasma membrane"/>
    <property type="evidence" value="ECO:0007669"/>
    <property type="project" value="UniProtKB-SubCell"/>
</dbReference>
<dbReference type="PANTHER" id="PTHR22926:SF3">
    <property type="entry name" value="UNDECAPRENYL-PHOSPHATE ALPHA-N-ACETYLGLUCOSAMINYL 1-PHOSPHATE TRANSFERASE"/>
    <property type="match status" value="1"/>
</dbReference>
<evidence type="ECO:0000256" key="2">
    <source>
        <dbReference type="ARBA" id="ARBA00022475"/>
    </source>
</evidence>
<feature type="transmembrane region" description="Helical" evidence="8">
    <location>
        <begin position="216"/>
        <end position="234"/>
    </location>
</feature>
<keyword evidence="3 9" id="KW-0808">Transferase</keyword>
<feature type="transmembrane region" description="Helical" evidence="8">
    <location>
        <begin position="74"/>
        <end position="91"/>
    </location>
</feature>
<evidence type="ECO:0000256" key="3">
    <source>
        <dbReference type="ARBA" id="ARBA00022679"/>
    </source>
</evidence>
<feature type="binding site" evidence="7">
    <location>
        <position position="153"/>
    </location>
    <ligand>
        <name>Mg(2+)</name>
        <dbReference type="ChEBI" id="CHEBI:18420"/>
    </ligand>
</feature>
<keyword evidence="2" id="KW-1003">Cell membrane</keyword>
<feature type="transmembrane region" description="Helical" evidence="8">
    <location>
        <begin position="183"/>
        <end position="204"/>
    </location>
</feature>
<proteinExistence type="predicted"/>
<feature type="transmembrane region" description="Helical" evidence="8">
    <location>
        <begin position="6"/>
        <end position="27"/>
    </location>
</feature>
<dbReference type="GO" id="GO:0071555">
    <property type="term" value="P:cell wall organization"/>
    <property type="evidence" value="ECO:0007669"/>
    <property type="project" value="TreeGrafter"/>
</dbReference>
<keyword evidence="4 8" id="KW-0812">Transmembrane</keyword>
<keyword evidence="10" id="KW-1185">Reference proteome</keyword>
<dbReference type="PANTHER" id="PTHR22926">
    <property type="entry name" value="PHOSPHO-N-ACETYLMURAMOYL-PENTAPEPTIDE-TRANSFERASE"/>
    <property type="match status" value="1"/>
</dbReference>
<feature type="transmembrane region" description="Helical" evidence="8">
    <location>
        <begin position="160"/>
        <end position="177"/>
    </location>
</feature>
<dbReference type="InterPro" id="IPR018480">
    <property type="entry name" value="PNAcMuramoyl-5peptid_Trfase_CS"/>
</dbReference>
<organism evidence="9 10">
    <name type="scientific">Alkalicoccobacillus plakortidis</name>
    <dbReference type="NCBI Taxonomy" id="444060"/>
    <lineage>
        <taxon>Bacteria</taxon>
        <taxon>Bacillati</taxon>
        <taxon>Bacillota</taxon>
        <taxon>Bacilli</taxon>
        <taxon>Bacillales</taxon>
        <taxon>Bacillaceae</taxon>
        <taxon>Alkalicoccobacillus</taxon>
    </lineage>
</organism>
<dbReference type="Proteomes" id="UP000051061">
    <property type="component" value="Unassembled WGS sequence"/>
</dbReference>
<feature type="binding site" evidence="7">
    <location>
        <position position="215"/>
    </location>
    <ligand>
        <name>Mg(2+)</name>
        <dbReference type="ChEBI" id="CHEBI:18420"/>
    </ligand>
</feature>
<comment type="caution">
    <text evidence="9">The sequence shown here is derived from an EMBL/GenBank/DDBJ whole genome shotgun (WGS) entry which is preliminary data.</text>
</comment>
<sequence>MDSFIIASLISFFSTIFVTPFMIRFAHRFGFVDKPNERKVHRTAMPRIGGVAFIIGTLAGMLFLTDLLEADVRTTFFILLGSVPLLIVGLLDDRFILKARYKLVAQLLTALIVVSSGLTIDFISIPFGKELDFGILSTGFTVFWLVAIMNSINLIDGLDGLAAGVSIIALATMLVLATGNPAAYGLVFAFGVPLIGSVSGFLFYNFHPAKLFMGDTGSLFLGYMIAVLSIVGLFKSVTMISLIIPLLILGVPIMDTFFAIIRRKLNKQNIGSPDKGHLHHCLLKKGYGHRQVVLTIYGVSILFACAALLMSMSNLWLSLLLLLIVTVLIQLFAEVIGLIGAQRQPLLNLIKRRFKRKNPKIVLRSK</sequence>
<accession>A0A9D5HY15</accession>
<dbReference type="Pfam" id="PF00953">
    <property type="entry name" value="Glycos_transf_4"/>
    <property type="match status" value="1"/>
</dbReference>
<dbReference type="AlphaFoldDB" id="A0A9D5HY15"/>
<feature type="transmembrane region" description="Helical" evidence="8">
    <location>
        <begin position="133"/>
        <end position="153"/>
    </location>
</feature>
<keyword evidence="6 8" id="KW-0472">Membrane</keyword>
<keyword evidence="5 8" id="KW-1133">Transmembrane helix</keyword>
<dbReference type="PROSITE" id="PS01348">
    <property type="entry name" value="MRAY_2"/>
    <property type="match status" value="1"/>
</dbReference>
<reference evidence="9 10" key="1">
    <citation type="submission" date="2015-09" db="EMBL/GenBank/DDBJ databases">
        <title>Genome sequencing project for genomic taxonomy and phylogenomics of Bacillus-like bacteria.</title>
        <authorList>
            <person name="Liu B."/>
            <person name="Wang J."/>
            <person name="Zhu Y."/>
            <person name="Liu G."/>
            <person name="Chen Q."/>
            <person name="Chen Z."/>
            <person name="Lan J."/>
            <person name="Che J."/>
            <person name="Ge C."/>
            <person name="Shi H."/>
            <person name="Pan Z."/>
            <person name="Liu X."/>
        </authorList>
    </citation>
    <scope>NUCLEOTIDE SEQUENCE [LARGE SCALE GENOMIC DNA]</scope>
    <source>
        <strain evidence="9 10">DSM 19153</strain>
    </source>
</reference>
<feature type="transmembrane region" description="Helical" evidence="8">
    <location>
        <begin position="48"/>
        <end position="68"/>
    </location>
</feature>
<dbReference type="GO" id="GO:0046872">
    <property type="term" value="F:metal ion binding"/>
    <property type="evidence" value="ECO:0007669"/>
    <property type="project" value="UniProtKB-KW"/>
</dbReference>
<comment type="subcellular location">
    <subcellularLocation>
        <location evidence="1">Cell membrane</location>
        <topology evidence="1">Multi-pass membrane protein</topology>
    </subcellularLocation>
</comment>
<feature type="transmembrane region" description="Helical" evidence="8">
    <location>
        <begin position="316"/>
        <end position="341"/>
    </location>
</feature>
<evidence type="ECO:0000256" key="1">
    <source>
        <dbReference type="ARBA" id="ARBA00004651"/>
    </source>
</evidence>
<dbReference type="GO" id="GO:0009103">
    <property type="term" value="P:lipopolysaccharide biosynthetic process"/>
    <property type="evidence" value="ECO:0007669"/>
    <property type="project" value="TreeGrafter"/>
</dbReference>
<evidence type="ECO:0000256" key="4">
    <source>
        <dbReference type="ARBA" id="ARBA00022692"/>
    </source>
</evidence>
<comment type="cofactor">
    <cofactor evidence="7">
        <name>Mg(2+)</name>
        <dbReference type="ChEBI" id="CHEBI:18420"/>
    </cofactor>
</comment>
<evidence type="ECO:0000256" key="5">
    <source>
        <dbReference type="ARBA" id="ARBA00022989"/>
    </source>
</evidence>
<evidence type="ECO:0000313" key="9">
    <source>
        <dbReference type="EMBL" id="KQL57350.1"/>
    </source>
</evidence>
<feature type="transmembrane region" description="Helical" evidence="8">
    <location>
        <begin position="292"/>
        <end position="310"/>
    </location>
</feature>
<evidence type="ECO:0000256" key="7">
    <source>
        <dbReference type="PIRSR" id="PIRSR600715-1"/>
    </source>
</evidence>
<dbReference type="EMBL" id="LJJD01000015">
    <property type="protein sequence ID" value="KQL57350.1"/>
    <property type="molecule type" value="Genomic_DNA"/>
</dbReference>
<keyword evidence="7" id="KW-0479">Metal-binding</keyword>
<protein>
    <submittedName>
        <fullName evidence="9">UDP-phosphate N-acetylglucosaminyl 1-phosphate transferase</fullName>
    </submittedName>
</protein>
<dbReference type="GO" id="GO:0016780">
    <property type="term" value="F:phosphotransferase activity, for other substituted phosphate groups"/>
    <property type="evidence" value="ECO:0007669"/>
    <property type="project" value="InterPro"/>
</dbReference>
<dbReference type="GO" id="GO:0044038">
    <property type="term" value="P:cell wall macromolecule biosynthetic process"/>
    <property type="evidence" value="ECO:0007669"/>
    <property type="project" value="TreeGrafter"/>
</dbReference>
<keyword evidence="7" id="KW-0460">Magnesium</keyword>
<evidence type="ECO:0000256" key="6">
    <source>
        <dbReference type="ARBA" id="ARBA00023136"/>
    </source>
</evidence>
<dbReference type="CDD" id="cd06853">
    <property type="entry name" value="GT_WecA_like"/>
    <property type="match status" value="1"/>
</dbReference>
<evidence type="ECO:0000313" key="10">
    <source>
        <dbReference type="Proteomes" id="UP000051061"/>
    </source>
</evidence>
<feature type="transmembrane region" description="Helical" evidence="8">
    <location>
        <begin position="103"/>
        <end position="127"/>
    </location>
</feature>